<dbReference type="EMBL" id="JABBWM010000066">
    <property type="protein sequence ID" value="KAG2097284.1"/>
    <property type="molecule type" value="Genomic_DNA"/>
</dbReference>
<comment type="caution">
    <text evidence="2">The sequence shown here is derived from an EMBL/GenBank/DDBJ whole genome shotgun (WGS) entry which is preliminary data.</text>
</comment>
<dbReference type="Proteomes" id="UP000823399">
    <property type="component" value="Unassembled WGS sequence"/>
</dbReference>
<evidence type="ECO:0000256" key="1">
    <source>
        <dbReference type="SAM" id="Phobius"/>
    </source>
</evidence>
<sequence>MSRYWSRVYLKIPFDPNDTFRAYSASEGQEYIKPHKKSGSSSTFPGKWNISTEHSTPKAAMMTPIAQVGKKRYWQALASCPTFKNRKMWDGLYVLHTDTVDLWNFRDSHKYLHSQEFRAIMMNVVDKIEVGPTVDPTKDRVGWTFGFYMVGTVVSMASALAGSAAPIVVPIAASAALAVWV</sequence>
<evidence type="ECO:0000313" key="2">
    <source>
        <dbReference type="EMBL" id="KAG2097284.1"/>
    </source>
</evidence>
<gene>
    <name evidence="2" type="ORF">F5147DRAFT_656416</name>
</gene>
<name>A0A9P7EZY8_9AGAM</name>
<dbReference type="OrthoDB" id="391988at2759"/>
<dbReference type="GeneID" id="64696374"/>
<dbReference type="AlphaFoldDB" id="A0A9P7EZY8"/>
<keyword evidence="1" id="KW-0472">Membrane</keyword>
<evidence type="ECO:0000313" key="3">
    <source>
        <dbReference type="Proteomes" id="UP000823399"/>
    </source>
</evidence>
<protein>
    <submittedName>
        <fullName evidence="2">Uncharacterized protein</fullName>
    </submittedName>
</protein>
<keyword evidence="1" id="KW-0812">Transmembrane</keyword>
<keyword evidence="3" id="KW-1185">Reference proteome</keyword>
<dbReference type="RefSeq" id="XP_041288514.1">
    <property type="nucleotide sequence ID" value="XM_041434115.1"/>
</dbReference>
<feature type="transmembrane region" description="Helical" evidence="1">
    <location>
        <begin position="147"/>
        <end position="180"/>
    </location>
</feature>
<reference evidence="2" key="1">
    <citation type="journal article" date="2020" name="New Phytol.">
        <title>Comparative genomics reveals dynamic genome evolution in host specialist ectomycorrhizal fungi.</title>
        <authorList>
            <person name="Lofgren L.A."/>
            <person name="Nguyen N.H."/>
            <person name="Vilgalys R."/>
            <person name="Ruytinx J."/>
            <person name="Liao H.L."/>
            <person name="Branco S."/>
            <person name="Kuo A."/>
            <person name="LaButti K."/>
            <person name="Lipzen A."/>
            <person name="Andreopoulos W."/>
            <person name="Pangilinan J."/>
            <person name="Riley R."/>
            <person name="Hundley H."/>
            <person name="Na H."/>
            <person name="Barry K."/>
            <person name="Grigoriev I.V."/>
            <person name="Stajich J.E."/>
            <person name="Kennedy P.G."/>
        </authorList>
    </citation>
    <scope>NUCLEOTIDE SEQUENCE</scope>
    <source>
        <strain evidence="2">FC423</strain>
    </source>
</reference>
<keyword evidence="1" id="KW-1133">Transmembrane helix</keyword>
<accession>A0A9P7EZY8</accession>
<organism evidence="2 3">
    <name type="scientific">Suillus discolor</name>
    <dbReference type="NCBI Taxonomy" id="1912936"/>
    <lineage>
        <taxon>Eukaryota</taxon>
        <taxon>Fungi</taxon>
        <taxon>Dikarya</taxon>
        <taxon>Basidiomycota</taxon>
        <taxon>Agaricomycotina</taxon>
        <taxon>Agaricomycetes</taxon>
        <taxon>Agaricomycetidae</taxon>
        <taxon>Boletales</taxon>
        <taxon>Suillineae</taxon>
        <taxon>Suillaceae</taxon>
        <taxon>Suillus</taxon>
    </lineage>
</organism>
<proteinExistence type="predicted"/>